<dbReference type="PROSITE" id="PS51257">
    <property type="entry name" value="PROKAR_LIPOPROTEIN"/>
    <property type="match status" value="1"/>
</dbReference>
<comment type="caution">
    <text evidence="4">The sequence shown here is derived from an EMBL/GenBank/DDBJ whole genome shotgun (WGS) entry which is preliminary data.</text>
</comment>
<dbReference type="Gene3D" id="3.40.190.10">
    <property type="entry name" value="Periplasmic binding protein-like II"/>
    <property type="match status" value="2"/>
</dbReference>
<keyword evidence="1 2" id="KW-0732">Signal</keyword>
<feature type="signal peptide" evidence="2">
    <location>
        <begin position="1"/>
        <end position="30"/>
    </location>
</feature>
<evidence type="ECO:0000313" key="5">
    <source>
        <dbReference type="Proteomes" id="UP001523216"/>
    </source>
</evidence>
<sequence>MPMRLSRSRLCLIALAAALLGGCSTPTDDAAAPAADVPSAAVDSTLAAELPDGVKSSQQISLGALWETPPVISVTTTDTSTPVGIAPDLAAAIAPVLGVKMVWKNMQWPAQLPGVQSGSVDALWGQVSATEEREKGVVDLVPFYKSTMALLMLSDKTSGVTALAGMCGKRVGLPVGSIQSDTVKKVSAASCSSNPIKLAEYSGATAAISAVRAGTVDAWMDSTTSQEAVLKKSGSTFGIVEVPAGEFPAQYTTIAIGKAQPGLTKAVLGAMQKIVADGTYDKIMAKYDMSSAAITSSELVANPVSRTAIGEKAAS</sequence>
<evidence type="ECO:0000313" key="4">
    <source>
        <dbReference type="EMBL" id="MCM4081046.1"/>
    </source>
</evidence>
<dbReference type="Proteomes" id="UP001523216">
    <property type="component" value="Unassembled WGS sequence"/>
</dbReference>
<protein>
    <submittedName>
        <fullName evidence="4">Transporter substrate-binding domain-containing protein</fullName>
    </submittedName>
</protein>
<organism evidence="4 5">
    <name type="scientific">Paractinoplanes hotanensis</name>
    <dbReference type="NCBI Taxonomy" id="2906497"/>
    <lineage>
        <taxon>Bacteria</taxon>
        <taxon>Bacillati</taxon>
        <taxon>Actinomycetota</taxon>
        <taxon>Actinomycetes</taxon>
        <taxon>Micromonosporales</taxon>
        <taxon>Micromonosporaceae</taxon>
        <taxon>Paractinoplanes</taxon>
    </lineage>
</organism>
<name>A0ABT0Y4T3_9ACTN</name>
<dbReference type="Pfam" id="PF00497">
    <property type="entry name" value="SBP_bac_3"/>
    <property type="match status" value="1"/>
</dbReference>
<evidence type="ECO:0000259" key="3">
    <source>
        <dbReference type="SMART" id="SM00062"/>
    </source>
</evidence>
<gene>
    <name evidence="4" type="ORF">LXN57_26065</name>
</gene>
<accession>A0ABT0Y4T3</accession>
<dbReference type="SUPFAM" id="SSF53850">
    <property type="entry name" value="Periplasmic binding protein-like II"/>
    <property type="match status" value="1"/>
</dbReference>
<dbReference type="PANTHER" id="PTHR35936:SF17">
    <property type="entry name" value="ARGININE-BINDING EXTRACELLULAR PROTEIN ARTP"/>
    <property type="match status" value="1"/>
</dbReference>
<dbReference type="RefSeq" id="WP_251800842.1">
    <property type="nucleotide sequence ID" value="NZ_JAMQOL010000037.1"/>
</dbReference>
<reference evidence="4 5" key="1">
    <citation type="submission" date="2022-06" db="EMBL/GenBank/DDBJ databases">
        <title>Actinoplanes abujensis sp. nov., isolated from Nigerian arid soil.</title>
        <authorList>
            <person name="Ding P."/>
        </authorList>
    </citation>
    <scope>NUCLEOTIDE SEQUENCE [LARGE SCALE GENOMIC DNA]</scope>
    <source>
        <strain evidence="5">TRM88002</strain>
    </source>
</reference>
<feature type="chain" id="PRO_5046624323" evidence="2">
    <location>
        <begin position="31"/>
        <end position="315"/>
    </location>
</feature>
<proteinExistence type="predicted"/>
<keyword evidence="5" id="KW-1185">Reference proteome</keyword>
<dbReference type="PANTHER" id="PTHR35936">
    <property type="entry name" value="MEMBRANE-BOUND LYTIC MUREIN TRANSGLYCOSYLASE F"/>
    <property type="match status" value="1"/>
</dbReference>
<evidence type="ECO:0000256" key="2">
    <source>
        <dbReference type="SAM" id="SignalP"/>
    </source>
</evidence>
<dbReference type="EMBL" id="JAMQOL010000037">
    <property type="protein sequence ID" value="MCM4081046.1"/>
    <property type="molecule type" value="Genomic_DNA"/>
</dbReference>
<evidence type="ECO:0000256" key="1">
    <source>
        <dbReference type="ARBA" id="ARBA00022729"/>
    </source>
</evidence>
<dbReference type="InterPro" id="IPR001638">
    <property type="entry name" value="Solute-binding_3/MltF_N"/>
</dbReference>
<feature type="domain" description="Solute-binding protein family 3/N-terminal" evidence="3">
    <location>
        <begin position="71"/>
        <end position="291"/>
    </location>
</feature>
<dbReference type="SMART" id="SM00062">
    <property type="entry name" value="PBPb"/>
    <property type="match status" value="1"/>
</dbReference>